<evidence type="ECO:0000313" key="3">
    <source>
        <dbReference type="Proteomes" id="UP000054302"/>
    </source>
</evidence>
<feature type="compositionally biased region" description="Basic and acidic residues" evidence="1">
    <location>
        <begin position="176"/>
        <end position="187"/>
    </location>
</feature>
<feature type="compositionally biased region" description="Basic and acidic residues" evidence="1">
    <location>
        <begin position="58"/>
        <end position="76"/>
    </location>
</feature>
<dbReference type="RefSeq" id="XP_016224833.1">
    <property type="nucleotide sequence ID" value="XM_016369045.1"/>
</dbReference>
<dbReference type="AlphaFoldDB" id="A0A0D1ZHG3"/>
<feature type="compositionally biased region" description="Basic and acidic residues" evidence="1">
    <location>
        <begin position="536"/>
        <end position="545"/>
    </location>
</feature>
<feature type="compositionally biased region" description="Basic and acidic residues" evidence="1">
    <location>
        <begin position="282"/>
        <end position="291"/>
    </location>
</feature>
<feature type="compositionally biased region" description="Basic and acidic residues" evidence="1">
    <location>
        <begin position="196"/>
        <end position="235"/>
    </location>
</feature>
<feature type="compositionally biased region" description="Basic and acidic residues" evidence="1">
    <location>
        <begin position="302"/>
        <end position="316"/>
    </location>
</feature>
<dbReference type="GeneID" id="27322331"/>
<proteinExistence type="predicted"/>
<dbReference type="Pfam" id="PF20566">
    <property type="entry name" value="Eap1"/>
    <property type="match status" value="1"/>
</dbReference>
<feature type="compositionally biased region" description="Low complexity" evidence="1">
    <location>
        <begin position="661"/>
        <end position="679"/>
    </location>
</feature>
<feature type="compositionally biased region" description="Pro residues" evidence="1">
    <location>
        <begin position="625"/>
        <end position="648"/>
    </location>
</feature>
<reference evidence="2 3" key="1">
    <citation type="submission" date="2015-01" db="EMBL/GenBank/DDBJ databases">
        <title>The Genome Sequence of Exophiala mesophila CBS40295.</title>
        <authorList>
            <consortium name="The Broad Institute Genomics Platform"/>
            <person name="Cuomo C."/>
            <person name="de Hoog S."/>
            <person name="Gorbushina A."/>
            <person name="Stielow B."/>
            <person name="Teixiera M."/>
            <person name="Abouelleil A."/>
            <person name="Chapman S.B."/>
            <person name="Priest M."/>
            <person name="Young S.K."/>
            <person name="Wortman J."/>
            <person name="Nusbaum C."/>
            <person name="Birren B."/>
        </authorList>
    </citation>
    <scope>NUCLEOTIDE SEQUENCE [LARGE SCALE GENOMIC DNA]</scope>
    <source>
        <strain evidence="2 3">CBS 40295</strain>
    </source>
</reference>
<feature type="compositionally biased region" description="Basic and acidic residues" evidence="1">
    <location>
        <begin position="102"/>
        <end position="130"/>
    </location>
</feature>
<feature type="compositionally biased region" description="Polar residues" evidence="1">
    <location>
        <begin position="381"/>
        <end position="394"/>
    </location>
</feature>
<feature type="compositionally biased region" description="Basic and acidic residues" evidence="1">
    <location>
        <begin position="138"/>
        <end position="168"/>
    </location>
</feature>
<dbReference type="HOGENOM" id="CLU_009271_1_0_1"/>
<feature type="compositionally biased region" description="Low complexity" evidence="1">
    <location>
        <begin position="722"/>
        <end position="731"/>
    </location>
</feature>
<name>A0A0D1ZHG3_EXOME</name>
<feature type="compositionally biased region" description="Pro residues" evidence="1">
    <location>
        <begin position="700"/>
        <end position="721"/>
    </location>
</feature>
<dbReference type="OMA" id="PAEEWMG"/>
<feature type="compositionally biased region" description="Gly residues" evidence="1">
    <location>
        <begin position="764"/>
        <end position="781"/>
    </location>
</feature>
<feature type="compositionally biased region" description="Low complexity" evidence="1">
    <location>
        <begin position="612"/>
        <end position="624"/>
    </location>
</feature>
<feature type="compositionally biased region" description="Pro residues" evidence="1">
    <location>
        <begin position="505"/>
        <end position="514"/>
    </location>
</feature>
<gene>
    <name evidence="2" type="ORF">PV10_04486</name>
</gene>
<sequence length="781" mass="86626">MSGRYAVEDLLNLRASPLVRRPSRLPPNEEWMGPQDATAKRPTTRGKADEPSSTTDAFQKRPLIDSQRRTTTDPERLVLGPPRRSFASSNTRPTAKTLEASDDTKDRSSFPEKTKISDSSDSRRQGRRDTQTNGRYGNRNESEEPEVESRREYDRRPKWGARERTDHQDLEDDQDDSRPLYKKDSHSRAKLSQSWFRKDNGEALEDTRRDNDKPGDWRRDRTRDRDWDRSNKPEADPEWMDAADPEEPFQAHTQEDFQRWKERMKAGGASADKPENTSLETSKVDLPEKQPQKIAVPEPDDSMDKFFARFEQKSTEKQPTTTKSAGKTRFASLFSPPVEQNKQVEAPSPPVVDRPSSAHRTQVSPKDADQAGFARILEMLQTRSSNPTPQNQDQPKPKTPLYARDTQARPEGEPQAPSSDLLSLLGGRAPSQHPDPSSGQPAPSDDRYNDSRSPSEQPTHTRQQSSIHKDEMLLNLLRQASLAHKPHPQSPHQPSDYRPGGGMFPMPPPPPPPNTREDSSRPRGAPAPGQDPIMAQRRDTGRSMFDESPMSMYPIEPGPREQLQRRPTNGTPRGYDDDPLIALLRGQSNNSPIPPLPQQGAQRPPPPPGFQRPPGLEQMPRSNPSWPPQQPQAQQQPPPPPLRHPSMPPGLSNVPRGMSGPPYGQPQQIPQQPNMVQQPQRPPPQRKYTTESPSSAGLPNFPPGMGPPPGFMNAGGPPPGFPNLGPGNFPGRFPPELPSAGGGRPYMENMYGDGAGRGIPNFRAGGGPGAGNGGGAMPGYR</sequence>
<feature type="compositionally biased region" description="Polar residues" evidence="1">
    <location>
        <begin position="451"/>
        <end position="466"/>
    </location>
</feature>
<accession>A0A0D1ZHG3</accession>
<feature type="region of interest" description="Disordered" evidence="1">
    <location>
        <begin position="762"/>
        <end position="781"/>
    </location>
</feature>
<dbReference type="OrthoDB" id="2504266at2759"/>
<feature type="compositionally biased region" description="Acidic residues" evidence="1">
    <location>
        <begin position="236"/>
        <end position="247"/>
    </location>
</feature>
<feature type="compositionally biased region" description="Pro residues" evidence="1">
    <location>
        <begin position="592"/>
        <end position="611"/>
    </location>
</feature>
<dbReference type="STRING" id="212818.A0A0D1ZHG3"/>
<feature type="compositionally biased region" description="Basic and acidic residues" evidence="1">
    <location>
        <begin position="253"/>
        <end position="265"/>
    </location>
</feature>
<organism evidence="2 3">
    <name type="scientific">Exophiala mesophila</name>
    <name type="common">Black yeast-like fungus</name>
    <dbReference type="NCBI Taxonomy" id="212818"/>
    <lineage>
        <taxon>Eukaryota</taxon>
        <taxon>Fungi</taxon>
        <taxon>Dikarya</taxon>
        <taxon>Ascomycota</taxon>
        <taxon>Pezizomycotina</taxon>
        <taxon>Eurotiomycetes</taxon>
        <taxon>Chaetothyriomycetidae</taxon>
        <taxon>Chaetothyriales</taxon>
        <taxon>Herpotrichiellaceae</taxon>
        <taxon>Exophiala</taxon>
    </lineage>
</organism>
<feature type="region of interest" description="Disordered" evidence="1">
    <location>
        <begin position="18"/>
        <end position="752"/>
    </location>
</feature>
<dbReference type="EMBL" id="KN847522">
    <property type="protein sequence ID" value="KIV93259.1"/>
    <property type="molecule type" value="Genomic_DNA"/>
</dbReference>
<dbReference type="Proteomes" id="UP000054302">
    <property type="component" value="Unassembled WGS sequence"/>
</dbReference>
<dbReference type="InterPro" id="IPR046784">
    <property type="entry name" value="Eap1"/>
</dbReference>
<evidence type="ECO:0000313" key="2">
    <source>
        <dbReference type="EMBL" id="KIV93259.1"/>
    </source>
</evidence>
<protein>
    <submittedName>
        <fullName evidence="2">Uncharacterized protein</fullName>
    </submittedName>
</protein>
<evidence type="ECO:0000256" key="1">
    <source>
        <dbReference type="SAM" id="MobiDB-lite"/>
    </source>
</evidence>
<keyword evidence="3" id="KW-1185">Reference proteome</keyword>
<dbReference type="VEuPathDB" id="FungiDB:PV10_04486"/>